<protein>
    <submittedName>
        <fullName evidence="2">NAD-dependent epimerase/dehydratase family protein</fullName>
    </submittedName>
</protein>
<sequence>MTRTVLILGASGKIGTHAARVFAAAGWHVRRFDRARDDMLEAAQGCDVIVNGMNPPNYHNWEEIIPLITTQVIAAARASHATVIVPGNVYNFGDTPGEWSEQTPHRPVSRKGRVRTEMEETYRASGVKTIILRAGNFIDPDSADDVASLMILNGIARGKITYPGSPDVKQPWCYLPDWARAAVMLAERRDQLDTFEDIPFPGHVFTLAELRQAVEMQLGHDVRVTRFPWWAMTLASPVWELARELREMRYLWETPHTLSSRRLAEVLPDFEPTPFHAVVRGMLPEAEAQVASPAPA</sequence>
<keyword evidence="3" id="KW-1185">Reference proteome</keyword>
<evidence type="ECO:0000259" key="1">
    <source>
        <dbReference type="Pfam" id="PF01370"/>
    </source>
</evidence>
<comment type="caution">
    <text evidence="2">The sequence shown here is derived from an EMBL/GenBank/DDBJ whole genome shotgun (WGS) entry which is preliminary data.</text>
</comment>
<evidence type="ECO:0000313" key="3">
    <source>
        <dbReference type="Proteomes" id="UP000756530"/>
    </source>
</evidence>
<dbReference type="RefSeq" id="WP_218393084.1">
    <property type="nucleotide sequence ID" value="NZ_JAHUZE010000003.1"/>
</dbReference>
<evidence type="ECO:0000313" key="2">
    <source>
        <dbReference type="EMBL" id="MBV7379893.1"/>
    </source>
</evidence>
<dbReference type="Pfam" id="PF01370">
    <property type="entry name" value="Epimerase"/>
    <property type="match status" value="1"/>
</dbReference>
<dbReference type="Proteomes" id="UP000756530">
    <property type="component" value="Unassembled WGS sequence"/>
</dbReference>
<accession>A0ABS6T593</accession>
<dbReference type="InterPro" id="IPR001509">
    <property type="entry name" value="Epimerase_deHydtase"/>
</dbReference>
<dbReference type="PANTHER" id="PTHR48079:SF6">
    <property type="entry name" value="NAD(P)-BINDING DOMAIN-CONTAINING PROTEIN-RELATED"/>
    <property type="match status" value="1"/>
</dbReference>
<proteinExistence type="predicted"/>
<reference evidence="2 3" key="1">
    <citation type="submission" date="2021-05" db="EMBL/GenBank/DDBJ databases">
        <title>Culturable bacteria isolated from Daya Bay.</title>
        <authorList>
            <person name="Zheng W."/>
            <person name="Yu S."/>
            <person name="Huang Y."/>
        </authorList>
    </citation>
    <scope>NUCLEOTIDE SEQUENCE [LARGE SCALE GENOMIC DNA]</scope>
    <source>
        <strain evidence="2 3">DP4N28-5</strain>
    </source>
</reference>
<gene>
    <name evidence="2" type="ORF">KJP28_13245</name>
</gene>
<name>A0ABS6T593_9RHOB</name>
<dbReference type="PANTHER" id="PTHR48079">
    <property type="entry name" value="PROTEIN YEEZ"/>
    <property type="match status" value="1"/>
</dbReference>
<dbReference type="InterPro" id="IPR051783">
    <property type="entry name" value="NAD(P)-dependent_oxidoreduct"/>
</dbReference>
<feature type="domain" description="NAD-dependent epimerase/dehydratase" evidence="1">
    <location>
        <begin position="5"/>
        <end position="194"/>
    </location>
</feature>
<dbReference type="EMBL" id="JAHUZE010000003">
    <property type="protein sequence ID" value="MBV7379893.1"/>
    <property type="molecule type" value="Genomic_DNA"/>
</dbReference>
<organism evidence="2 3">
    <name type="scientific">Maritimibacter dapengensis</name>
    <dbReference type="NCBI Taxonomy" id="2836868"/>
    <lineage>
        <taxon>Bacteria</taxon>
        <taxon>Pseudomonadati</taxon>
        <taxon>Pseudomonadota</taxon>
        <taxon>Alphaproteobacteria</taxon>
        <taxon>Rhodobacterales</taxon>
        <taxon>Roseobacteraceae</taxon>
        <taxon>Maritimibacter</taxon>
    </lineage>
</organism>